<comment type="caution">
    <text evidence="2">The sequence shown here is derived from an EMBL/GenBank/DDBJ whole genome shotgun (WGS) entry which is preliminary data.</text>
</comment>
<keyword evidence="2" id="KW-0378">Hydrolase</keyword>
<dbReference type="InterPro" id="IPR004843">
    <property type="entry name" value="Calcineurin-like_PHP"/>
</dbReference>
<name>A0A506PID6_9FLAO</name>
<dbReference type="GO" id="GO:0016787">
    <property type="term" value="F:hydrolase activity"/>
    <property type="evidence" value="ECO:0007669"/>
    <property type="project" value="UniProtKB-KW"/>
</dbReference>
<dbReference type="RefSeq" id="WP_140990260.1">
    <property type="nucleotide sequence ID" value="NZ_VHIQ01000004.1"/>
</dbReference>
<dbReference type="EC" id="3.1.-.-" evidence="2"/>
<dbReference type="NCBIfam" id="TIGR04123">
    <property type="entry name" value="P_estr_lig_assc"/>
    <property type="match status" value="1"/>
</dbReference>
<dbReference type="OrthoDB" id="9795838at2"/>
<dbReference type="Proteomes" id="UP000317332">
    <property type="component" value="Unassembled WGS sequence"/>
</dbReference>
<dbReference type="AlphaFoldDB" id="A0A506PID6"/>
<dbReference type="PIRSF" id="PIRSF000887">
    <property type="entry name" value="Pesterase_MJ0037"/>
    <property type="match status" value="1"/>
</dbReference>
<dbReference type="InterPro" id="IPR026336">
    <property type="entry name" value="PdeM-like"/>
</dbReference>
<dbReference type="PANTHER" id="PTHR39323">
    <property type="entry name" value="BLR1149 PROTEIN"/>
    <property type="match status" value="1"/>
</dbReference>
<dbReference type="GO" id="GO:0004519">
    <property type="term" value="F:endonuclease activity"/>
    <property type="evidence" value="ECO:0007669"/>
    <property type="project" value="UniProtKB-KW"/>
</dbReference>
<dbReference type="Pfam" id="PF00149">
    <property type="entry name" value="Metallophos"/>
    <property type="match status" value="1"/>
</dbReference>
<gene>
    <name evidence="2" type="primary">pdeM</name>
    <name evidence="2" type="ORF">FJ651_09400</name>
</gene>
<dbReference type="PANTHER" id="PTHR39323:SF1">
    <property type="entry name" value="BLR1149 PROTEIN"/>
    <property type="match status" value="1"/>
</dbReference>
<accession>A0A506PID6</accession>
<dbReference type="Gene3D" id="3.60.21.10">
    <property type="match status" value="1"/>
</dbReference>
<sequence>MAKSISLAEYRVKFAGQTLVLTNLSAMYMPDSKSLVLADIHIGKATHFQKHGIAIPNTVLKNDLNKLETLIHYFNPQKIIVVGDMFHAENNLEIQQFKDWKLQFSAIQFILIKGNHDHYYHSIYKDLNVEVIQNELIAEGITFVHNLEDFKGEGFSISGHLHPGVLVKAKARQRIRLPCFAVGNEHLIMPAFSEFTGLNTRLDSNSFRFLAFTESDFFEF</sequence>
<proteinExistence type="predicted"/>
<keyword evidence="3" id="KW-1185">Reference proteome</keyword>
<dbReference type="SUPFAM" id="SSF56300">
    <property type="entry name" value="Metallo-dependent phosphatases"/>
    <property type="match status" value="1"/>
</dbReference>
<feature type="domain" description="Calcineurin-like phosphoesterase" evidence="1">
    <location>
        <begin position="35"/>
        <end position="146"/>
    </location>
</feature>
<dbReference type="EMBL" id="VHIQ01000004">
    <property type="protein sequence ID" value="TPV33298.1"/>
    <property type="molecule type" value="Genomic_DNA"/>
</dbReference>
<evidence type="ECO:0000313" key="2">
    <source>
        <dbReference type="EMBL" id="TPV33298.1"/>
    </source>
</evidence>
<keyword evidence="2" id="KW-0540">Nuclease</keyword>
<dbReference type="InterPro" id="IPR029052">
    <property type="entry name" value="Metallo-depent_PP-like"/>
</dbReference>
<reference evidence="2 3" key="1">
    <citation type="submission" date="2019-06" db="EMBL/GenBank/DDBJ databases">
        <title>Flavobacteriaceae Paucihalobacterium erythroidium CWB-1, complete genome.</title>
        <authorList>
            <person name="Wu S."/>
        </authorList>
    </citation>
    <scope>NUCLEOTIDE SEQUENCE [LARGE SCALE GENOMIC DNA]</scope>
    <source>
        <strain evidence="2 3">CWB-1</strain>
    </source>
</reference>
<dbReference type="InterPro" id="IPR024173">
    <property type="entry name" value="Pesterase_MJ0037-like"/>
</dbReference>
<evidence type="ECO:0000259" key="1">
    <source>
        <dbReference type="Pfam" id="PF00149"/>
    </source>
</evidence>
<keyword evidence="2" id="KW-0255">Endonuclease</keyword>
<evidence type="ECO:0000313" key="3">
    <source>
        <dbReference type="Proteomes" id="UP000317332"/>
    </source>
</evidence>
<dbReference type="GO" id="GO:0016874">
    <property type="term" value="F:ligase activity"/>
    <property type="evidence" value="ECO:0007669"/>
    <property type="project" value="UniProtKB-KW"/>
</dbReference>
<protein>
    <submittedName>
        <fullName evidence="2">Ligase-associated DNA damage response endonuclease PdeM</fullName>
        <ecNumber evidence="2">3.1.-.-</ecNumber>
    </submittedName>
</protein>
<keyword evidence="2" id="KW-0436">Ligase</keyword>
<organism evidence="2 3">
    <name type="scientific">Paucihalobacter ruber</name>
    <dbReference type="NCBI Taxonomy" id="2567861"/>
    <lineage>
        <taxon>Bacteria</taxon>
        <taxon>Pseudomonadati</taxon>
        <taxon>Bacteroidota</taxon>
        <taxon>Flavobacteriia</taxon>
        <taxon>Flavobacteriales</taxon>
        <taxon>Flavobacteriaceae</taxon>
        <taxon>Paucihalobacter</taxon>
    </lineage>
</organism>